<name>A0A1I6WG12_9ACTN</name>
<dbReference type="InterPro" id="IPR046200">
    <property type="entry name" value="DUF6233"/>
</dbReference>
<accession>A0A1I6WG12</accession>
<dbReference type="Proteomes" id="UP000198873">
    <property type="component" value="Unassembled WGS sequence"/>
</dbReference>
<dbReference type="RefSeq" id="WP_093844610.1">
    <property type="nucleotide sequence ID" value="NZ_FPAB01000032.1"/>
</dbReference>
<feature type="non-terminal residue" evidence="1">
    <location>
        <position position="1"/>
    </location>
</feature>
<sequence>RRAHRALPRLLQQLDVADRGGRLMHPAADTSPGAEDGPRVLVTLPDEQRLFAVVRRRRRAPGRGGGWWYLLELSLWAAGRGPDGVVRADPGPVEFWAPAEVCEPLPGEDYADVPTDHTSARTPAFLIEETPAADTDTGEHLVVHRGDCAAASGIVYPAGTDTAHRAAAAGAGRCPVCTPPAV</sequence>
<dbReference type="Pfam" id="PF19746">
    <property type="entry name" value="DUF6233"/>
    <property type="match status" value="1"/>
</dbReference>
<proteinExistence type="predicted"/>
<organism evidence="1 2">
    <name type="scientific">Streptomyces harbinensis</name>
    <dbReference type="NCBI Taxonomy" id="1176198"/>
    <lineage>
        <taxon>Bacteria</taxon>
        <taxon>Bacillati</taxon>
        <taxon>Actinomycetota</taxon>
        <taxon>Actinomycetes</taxon>
        <taxon>Kitasatosporales</taxon>
        <taxon>Streptomycetaceae</taxon>
        <taxon>Streptomyces</taxon>
    </lineage>
</organism>
<reference evidence="2" key="1">
    <citation type="submission" date="2016-10" db="EMBL/GenBank/DDBJ databases">
        <authorList>
            <person name="Varghese N."/>
            <person name="Submissions S."/>
        </authorList>
    </citation>
    <scope>NUCLEOTIDE SEQUENCE [LARGE SCALE GENOMIC DNA]</scope>
    <source>
        <strain evidence="2">CGMCC 4.7047</strain>
    </source>
</reference>
<evidence type="ECO:0000313" key="2">
    <source>
        <dbReference type="Proteomes" id="UP000198873"/>
    </source>
</evidence>
<keyword evidence="2" id="KW-1185">Reference proteome</keyword>
<evidence type="ECO:0000313" key="1">
    <source>
        <dbReference type="EMBL" id="SFT24504.1"/>
    </source>
</evidence>
<dbReference type="EMBL" id="FPAB01000032">
    <property type="protein sequence ID" value="SFT24504.1"/>
    <property type="molecule type" value="Genomic_DNA"/>
</dbReference>
<dbReference type="AlphaFoldDB" id="A0A1I6WG12"/>
<protein>
    <submittedName>
        <fullName evidence="1">Uncharacterized protein</fullName>
    </submittedName>
</protein>
<gene>
    <name evidence="1" type="ORF">SAMN05444716_1321</name>
</gene>